<dbReference type="CDD" id="cd01734">
    <property type="entry name" value="YlxS_C"/>
    <property type="match status" value="1"/>
</dbReference>
<dbReference type="GO" id="GO:0006412">
    <property type="term" value="P:translation"/>
    <property type="evidence" value="ECO:0007669"/>
    <property type="project" value="TreeGrafter"/>
</dbReference>
<evidence type="ECO:0000259" key="5">
    <source>
        <dbReference type="Pfam" id="PF17384"/>
    </source>
</evidence>
<dbReference type="GO" id="GO:0005829">
    <property type="term" value="C:cytosol"/>
    <property type="evidence" value="ECO:0007669"/>
    <property type="project" value="TreeGrafter"/>
</dbReference>
<dbReference type="Pfam" id="PF17384">
    <property type="entry name" value="DUF150_C"/>
    <property type="match status" value="1"/>
</dbReference>
<comment type="function">
    <text evidence="3">Required for maturation of 30S ribosomal subunits.</text>
</comment>
<organism evidence="6 7">
    <name type="scientific">Thermodesulfovibrio yellowstonii</name>
    <dbReference type="NCBI Taxonomy" id="28262"/>
    <lineage>
        <taxon>Bacteria</taxon>
        <taxon>Pseudomonadati</taxon>
        <taxon>Nitrospirota</taxon>
        <taxon>Thermodesulfovibrionia</taxon>
        <taxon>Thermodesulfovibrionales</taxon>
        <taxon>Thermodesulfovibrionaceae</taxon>
        <taxon>Thermodesulfovibrio</taxon>
    </lineage>
</organism>
<evidence type="ECO:0000256" key="3">
    <source>
        <dbReference type="HAMAP-Rule" id="MF_01077"/>
    </source>
</evidence>
<dbReference type="SMR" id="A0A9W6GHB7"/>
<comment type="similarity">
    <text evidence="3">Belongs to the RimP family.</text>
</comment>
<dbReference type="SUPFAM" id="SSF75420">
    <property type="entry name" value="YhbC-like, N-terminal domain"/>
    <property type="match status" value="1"/>
</dbReference>
<dbReference type="InterPro" id="IPR035956">
    <property type="entry name" value="RimP_N_sf"/>
</dbReference>
<dbReference type="HAMAP" id="MF_01077">
    <property type="entry name" value="RimP"/>
    <property type="match status" value="1"/>
</dbReference>
<evidence type="ECO:0000256" key="1">
    <source>
        <dbReference type="ARBA" id="ARBA00022490"/>
    </source>
</evidence>
<dbReference type="FunFam" id="3.30.300.70:FF:000001">
    <property type="entry name" value="Ribosome maturation factor RimP"/>
    <property type="match status" value="1"/>
</dbReference>
<dbReference type="InterPro" id="IPR028989">
    <property type="entry name" value="RimP_N"/>
</dbReference>
<dbReference type="FunFam" id="2.30.30.180:FF:000011">
    <property type="entry name" value="Ribosome maturation factor RimP"/>
    <property type="match status" value="1"/>
</dbReference>
<comment type="subcellular location">
    <subcellularLocation>
        <location evidence="3">Cytoplasm</location>
    </subcellularLocation>
</comment>
<name>A0A9W6GHB7_9BACT</name>
<dbReference type="SUPFAM" id="SSF74942">
    <property type="entry name" value="YhbC-like, C-terminal domain"/>
    <property type="match status" value="1"/>
</dbReference>
<comment type="caution">
    <text evidence="6">The sequence shown here is derived from an EMBL/GenBank/DDBJ whole genome shotgun (WGS) entry which is preliminary data.</text>
</comment>
<feature type="domain" description="Ribosome maturation factor RimP N-terminal" evidence="4">
    <location>
        <begin position="19"/>
        <end position="85"/>
    </location>
</feature>
<evidence type="ECO:0000256" key="2">
    <source>
        <dbReference type="ARBA" id="ARBA00022517"/>
    </source>
</evidence>
<dbReference type="Proteomes" id="UP001144297">
    <property type="component" value="Unassembled WGS sequence"/>
</dbReference>
<evidence type="ECO:0000313" key="6">
    <source>
        <dbReference type="EMBL" id="GLI53909.1"/>
    </source>
</evidence>
<accession>A0A9W6GHB7</accession>
<dbReference type="InterPro" id="IPR003728">
    <property type="entry name" value="Ribosome_maturation_RimP"/>
</dbReference>
<reference evidence="6" key="1">
    <citation type="submission" date="2022-12" db="EMBL/GenBank/DDBJ databases">
        <title>Reference genome sequencing for broad-spectrum identification of bacterial and archaeal isolates by mass spectrometry.</title>
        <authorList>
            <person name="Sekiguchi Y."/>
            <person name="Tourlousse D.M."/>
        </authorList>
    </citation>
    <scope>NUCLEOTIDE SEQUENCE</scope>
    <source>
        <strain evidence="6">TSL-P1</strain>
    </source>
</reference>
<sequence>MNIKELKDKITDYANIVGEQEGVEIVNVEIYPGGKGLTLRIFIDKEGGVTIKDCENFSRAIEAILDVEDPIKSSYTLEVSSPGIDRPLKNKKDFLRNIGRDVKITTKEKIADNTFFIGKIVDVGDDWVRIEIQETKIKGSKKKGKTELLFIPFNKIIKAQVYLG</sequence>
<dbReference type="InterPro" id="IPR028998">
    <property type="entry name" value="RimP_C"/>
</dbReference>
<proteinExistence type="inferred from homology"/>
<dbReference type="PANTHER" id="PTHR33867:SF1">
    <property type="entry name" value="RIBOSOME MATURATION FACTOR RIMP"/>
    <property type="match status" value="1"/>
</dbReference>
<dbReference type="Gene3D" id="2.30.30.180">
    <property type="entry name" value="Ribosome maturation factor RimP, C-terminal domain"/>
    <property type="match status" value="1"/>
</dbReference>
<feature type="domain" description="Ribosome maturation factor RimP C-terminal" evidence="5">
    <location>
        <begin position="88"/>
        <end position="161"/>
    </location>
</feature>
<dbReference type="EMBL" id="BSDX01000001">
    <property type="protein sequence ID" value="GLI53909.1"/>
    <property type="molecule type" value="Genomic_DNA"/>
</dbReference>
<keyword evidence="7" id="KW-1185">Reference proteome</keyword>
<keyword evidence="2 3" id="KW-0690">Ribosome biogenesis</keyword>
<dbReference type="Gene3D" id="3.30.300.70">
    <property type="entry name" value="RimP-like superfamily, N-terminal"/>
    <property type="match status" value="1"/>
</dbReference>
<dbReference type="PANTHER" id="PTHR33867">
    <property type="entry name" value="RIBOSOME MATURATION FACTOR RIMP"/>
    <property type="match status" value="1"/>
</dbReference>
<protein>
    <recommendedName>
        <fullName evidence="3">Ribosome maturation factor RimP</fullName>
    </recommendedName>
</protein>
<dbReference type="GO" id="GO:0000028">
    <property type="term" value="P:ribosomal small subunit assembly"/>
    <property type="evidence" value="ECO:0007669"/>
    <property type="project" value="TreeGrafter"/>
</dbReference>
<keyword evidence="1 3" id="KW-0963">Cytoplasm</keyword>
<dbReference type="InterPro" id="IPR036847">
    <property type="entry name" value="RimP_C_sf"/>
</dbReference>
<dbReference type="AlphaFoldDB" id="A0A9W6GHB7"/>
<evidence type="ECO:0000259" key="4">
    <source>
        <dbReference type="Pfam" id="PF02576"/>
    </source>
</evidence>
<dbReference type="Pfam" id="PF02576">
    <property type="entry name" value="RimP_N"/>
    <property type="match status" value="1"/>
</dbReference>
<gene>
    <name evidence="3 6" type="primary">rimP</name>
    <name evidence="6" type="ORF">TISLANDTSLP1_16020</name>
</gene>
<evidence type="ECO:0000313" key="7">
    <source>
        <dbReference type="Proteomes" id="UP001144297"/>
    </source>
</evidence>